<reference evidence="2 3" key="1">
    <citation type="submission" date="2019-03" db="EMBL/GenBank/DDBJ databases">
        <title>Genomic Encyclopedia of Type Strains, Phase IV (KMG-IV): sequencing the most valuable type-strain genomes for metagenomic binning, comparative biology and taxonomic classification.</title>
        <authorList>
            <person name="Goeker M."/>
        </authorList>
    </citation>
    <scope>NUCLEOTIDE SEQUENCE [LARGE SCALE GENOMIC DNA]</scope>
    <source>
        <strain evidence="2 3">LX-B</strain>
    </source>
</reference>
<evidence type="ECO:0000313" key="2">
    <source>
        <dbReference type="EMBL" id="TCL77011.1"/>
    </source>
</evidence>
<dbReference type="Proteomes" id="UP000295008">
    <property type="component" value="Unassembled WGS sequence"/>
</dbReference>
<dbReference type="InterPro" id="IPR000014">
    <property type="entry name" value="PAS"/>
</dbReference>
<feature type="domain" description="PAS" evidence="1">
    <location>
        <begin position="60"/>
        <end position="145"/>
    </location>
</feature>
<evidence type="ECO:0000313" key="3">
    <source>
        <dbReference type="Proteomes" id="UP000295008"/>
    </source>
</evidence>
<evidence type="ECO:0000259" key="1">
    <source>
        <dbReference type="Pfam" id="PF13426"/>
    </source>
</evidence>
<gene>
    <name evidence="2" type="ORF">EDC14_1001296</name>
</gene>
<dbReference type="EMBL" id="SLUN01000001">
    <property type="protein sequence ID" value="TCL77011.1"/>
    <property type="molecule type" value="Genomic_DNA"/>
</dbReference>
<dbReference type="CDD" id="cd00130">
    <property type="entry name" value="PAS"/>
    <property type="match status" value="1"/>
</dbReference>
<dbReference type="NCBIfam" id="TIGR00229">
    <property type="entry name" value="sensory_box"/>
    <property type="match status" value="1"/>
</dbReference>
<dbReference type="Pfam" id="PF13426">
    <property type="entry name" value="PAS_9"/>
    <property type="match status" value="1"/>
</dbReference>
<dbReference type="InterPro" id="IPR035965">
    <property type="entry name" value="PAS-like_dom_sf"/>
</dbReference>
<protein>
    <submittedName>
        <fullName evidence="2">PAS domain S-box-containing protein</fullName>
    </submittedName>
</protein>
<dbReference type="AlphaFoldDB" id="A0A4R1SBW1"/>
<dbReference type="RefSeq" id="WP_132012396.1">
    <property type="nucleotide sequence ID" value="NZ_SLUN01000001.1"/>
</dbReference>
<comment type="caution">
    <text evidence="2">The sequence shown here is derived from an EMBL/GenBank/DDBJ whole genome shotgun (WGS) entry which is preliminary data.</text>
</comment>
<proteinExistence type="predicted"/>
<dbReference type="Gene3D" id="3.30.450.20">
    <property type="entry name" value="PAS domain"/>
    <property type="match status" value="1"/>
</dbReference>
<dbReference type="SUPFAM" id="SSF55785">
    <property type="entry name" value="PYP-like sensor domain (PAS domain)"/>
    <property type="match status" value="1"/>
</dbReference>
<name>A0A4R1SBW1_HYDET</name>
<organism evidence="2 3">
    <name type="scientific">Hydrogenispora ethanolica</name>
    <dbReference type="NCBI Taxonomy" id="1082276"/>
    <lineage>
        <taxon>Bacteria</taxon>
        <taxon>Bacillati</taxon>
        <taxon>Bacillota</taxon>
        <taxon>Hydrogenispora</taxon>
    </lineage>
</organism>
<accession>A0A4R1SBW1</accession>
<dbReference type="OrthoDB" id="7052318at2"/>
<sequence length="175" mass="20617">MIYQFKTKRQLMAELRDMRRLNFFYAQVLQVRSEANRFLVKQFRQLTHKYRLAYIHTYTGFLVCRNRNWVFDQVSLSFAHLFGYDDVAELEGMPVVRVFPAERYPEFLERLDAAASGEMVLRSDGLRKDGERLPLLMTIKPIQDSPFHERYYLLNVSNLIGLNESSPRAADLISV</sequence>
<keyword evidence="3" id="KW-1185">Reference proteome</keyword>